<evidence type="ECO:0000259" key="4">
    <source>
        <dbReference type="Pfam" id="PF18879"/>
    </source>
</evidence>
<protein>
    <submittedName>
        <fullName evidence="5">Putative alanine and glycine rich protein</fullName>
    </submittedName>
</protein>
<dbReference type="AlphaFoldDB" id="A0A0U1D1F1"/>
<feature type="compositionally biased region" description="Polar residues" evidence="2">
    <location>
        <begin position="335"/>
        <end position="345"/>
    </location>
</feature>
<feature type="transmembrane region" description="Helical" evidence="3">
    <location>
        <begin position="189"/>
        <end position="208"/>
    </location>
</feature>
<proteinExistence type="predicted"/>
<sequence length="416" mass="41952">MVQRLQGAGGAAYSGDWVAAAAGGAAAAGKAVEYFAKTKTGLKDALDKVGKKVLPTPTAIIDGAMLAIFLVDLLNGLSSPDTGSAFSTAKDKYENVKLNLEAASPDELRWTGEAADAYKAMNDTLRSLVQQMEDLDKQMKDLVADQAGKVKQAHMCVTVSTLVLTGCLGVAMALYLIPITGPEISCAFQILAAFGACASVFAFEMFTLSNSMSISHSVDALSISYGELAGRAQTEMAGTFGEIKGKVAAQTASQLSSFTAVSDGLSAFAAAPTIQSLANTSLGRESASPAQRVLLDAASEAHATSSADAAAQAPSETAPAAPAAPAFAPPSPAQMTQMTQASSALSQPVNQVSQTVSQTVGQAQQLAASARGQGAVGDAAADEAGAASGAAGAERAPVEVAEVGTEAGADRPGRVL</sequence>
<reference evidence="6" key="1">
    <citation type="submission" date="2015-03" db="EMBL/GenBank/DDBJ databases">
        <authorList>
            <person name="Urmite Genomes"/>
        </authorList>
    </citation>
    <scope>NUCLEOTIDE SEQUENCE [LARGE SCALE GENOMIC DNA]</scope>
    <source>
        <strain evidence="6">CSUR P1344</strain>
    </source>
</reference>
<keyword evidence="3" id="KW-0812">Transmembrane</keyword>
<evidence type="ECO:0000256" key="2">
    <source>
        <dbReference type="SAM" id="MobiDB-lite"/>
    </source>
</evidence>
<feature type="coiled-coil region" evidence="1">
    <location>
        <begin position="118"/>
        <end position="145"/>
    </location>
</feature>
<feature type="region of interest" description="Disordered" evidence="2">
    <location>
        <begin position="298"/>
        <end position="346"/>
    </location>
</feature>
<dbReference type="Proteomes" id="UP000199601">
    <property type="component" value="Unassembled WGS sequence"/>
</dbReference>
<keyword evidence="3" id="KW-1133">Transmembrane helix</keyword>
<name>A0A0U1D1F1_9MYCO</name>
<evidence type="ECO:0000256" key="3">
    <source>
        <dbReference type="SAM" id="Phobius"/>
    </source>
</evidence>
<feature type="transmembrane region" description="Helical" evidence="3">
    <location>
        <begin position="156"/>
        <end position="177"/>
    </location>
</feature>
<gene>
    <name evidence="5" type="ORF">BN000_01246</name>
</gene>
<dbReference type="InterPro" id="IPR043796">
    <property type="entry name" value="ESX-1_EspA/EspE-like"/>
</dbReference>
<organism evidence="5 6">
    <name type="scientific">Mycobacterium europaeum</name>
    <dbReference type="NCBI Taxonomy" id="761804"/>
    <lineage>
        <taxon>Bacteria</taxon>
        <taxon>Bacillati</taxon>
        <taxon>Actinomycetota</taxon>
        <taxon>Actinomycetes</taxon>
        <taxon>Mycobacteriales</taxon>
        <taxon>Mycobacteriaceae</taxon>
        <taxon>Mycobacterium</taxon>
        <taxon>Mycobacterium simiae complex</taxon>
    </lineage>
</organism>
<dbReference type="EMBL" id="CTEC01000001">
    <property type="protein sequence ID" value="CQD06277.1"/>
    <property type="molecule type" value="Genomic_DNA"/>
</dbReference>
<keyword evidence="3" id="KW-0472">Membrane</keyword>
<accession>A0A0U1D1F1</accession>
<keyword evidence="6" id="KW-1185">Reference proteome</keyword>
<feature type="compositionally biased region" description="Low complexity" evidence="2">
    <location>
        <begin position="298"/>
        <end position="326"/>
    </location>
</feature>
<dbReference type="STRING" id="761804.BN000_01246"/>
<dbReference type="Pfam" id="PF18879">
    <property type="entry name" value="EspA_EspE"/>
    <property type="match status" value="1"/>
</dbReference>
<feature type="domain" description="ESX-1 secretion-associated protein EspA/EspE-like" evidence="4">
    <location>
        <begin position="76"/>
        <end position="153"/>
    </location>
</feature>
<evidence type="ECO:0000313" key="6">
    <source>
        <dbReference type="Proteomes" id="UP000199601"/>
    </source>
</evidence>
<evidence type="ECO:0000313" key="5">
    <source>
        <dbReference type="EMBL" id="CQD06277.1"/>
    </source>
</evidence>
<keyword evidence="1" id="KW-0175">Coiled coil</keyword>
<evidence type="ECO:0000256" key="1">
    <source>
        <dbReference type="SAM" id="Coils"/>
    </source>
</evidence>